<evidence type="ECO:0000313" key="3">
    <source>
        <dbReference type="Proteomes" id="UP000494165"/>
    </source>
</evidence>
<organism evidence="2 3">
    <name type="scientific">Cloeon dipterum</name>
    <dbReference type="NCBI Taxonomy" id="197152"/>
    <lineage>
        <taxon>Eukaryota</taxon>
        <taxon>Metazoa</taxon>
        <taxon>Ecdysozoa</taxon>
        <taxon>Arthropoda</taxon>
        <taxon>Hexapoda</taxon>
        <taxon>Insecta</taxon>
        <taxon>Pterygota</taxon>
        <taxon>Palaeoptera</taxon>
        <taxon>Ephemeroptera</taxon>
        <taxon>Pisciforma</taxon>
        <taxon>Baetidae</taxon>
        <taxon>Cloeon</taxon>
    </lineage>
</organism>
<dbReference type="EMBL" id="CADEPI010000029">
    <property type="protein sequence ID" value="CAB3367259.1"/>
    <property type="molecule type" value="Genomic_DNA"/>
</dbReference>
<gene>
    <name evidence="2" type="ORF">CLODIP_2_CD04287</name>
</gene>
<dbReference type="Proteomes" id="UP000494165">
    <property type="component" value="Unassembled WGS sequence"/>
</dbReference>
<evidence type="ECO:0000256" key="1">
    <source>
        <dbReference type="SAM" id="Coils"/>
    </source>
</evidence>
<keyword evidence="3" id="KW-1185">Reference proteome</keyword>
<evidence type="ECO:0000313" key="2">
    <source>
        <dbReference type="EMBL" id="CAB3367259.1"/>
    </source>
</evidence>
<protein>
    <submittedName>
        <fullName evidence="2">Uncharacterized protein</fullName>
    </submittedName>
</protein>
<sequence>MDYSLEEELQATAESLKRTKTKFERTKDQLEIADLKLSACKAELSQSHSDLLLCRKEILRLREELRDKKEQFDFQQGCIHAYQDHLSIMRVNRWKFMSEILSVRAAMALSLDKVRDLEYKFDCLNTQE</sequence>
<dbReference type="AlphaFoldDB" id="A0A8S1CGN1"/>
<feature type="coiled-coil region" evidence="1">
    <location>
        <begin position="6"/>
        <end position="71"/>
    </location>
</feature>
<keyword evidence="1" id="KW-0175">Coiled coil</keyword>
<comment type="caution">
    <text evidence="2">The sequence shown here is derived from an EMBL/GenBank/DDBJ whole genome shotgun (WGS) entry which is preliminary data.</text>
</comment>
<accession>A0A8S1CGN1</accession>
<reference evidence="2 3" key="1">
    <citation type="submission" date="2020-04" db="EMBL/GenBank/DDBJ databases">
        <authorList>
            <person name="Alioto T."/>
            <person name="Alioto T."/>
            <person name="Gomez Garrido J."/>
        </authorList>
    </citation>
    <scope>NUCLEOTIDE SEQUENCE [LARGE SCALE GENOMIC DNA]</scope>
</reference>
<proteinExistence type="predicted"/>
<name>A0A8S1CGN1_9INSE</name>